<reference evidence="2 3" key="1">
    <citation type="submission" date="2020-08" db="EMBL/GenBank/DDBJ databases">
        <title>Draft genome sequencing of an Anaerocolumna strain isolated from anoxic soil subjected to BSD treatment.</title>
        <authorList>
            <person name="Uek A."/>
            <person name="Tonouchi A."/>
        </authorList>
    </citation>
    <scope>NUCLEOTIDE SEQUENCE [LARGE SCALE GENOMIC DNA]</scope>
    <source>
        <strain evidence="2 3">CTTW</strain>
    </source>
</reference>
<dbReference type="AlphaFoldDB" id="A0A7M3SA84"/>
<dbReference type="EMBL" id="AP023368">
    <property type="protein sequence ID" value="BCK01502.1"/>
    <property type="molecule type" value="Genomic_DNA"/>
</dbReference>
<protein>
    <submittedName>
        <fullName evidence="2">Uncharacterized protein</fullName>
    </submittedName>
</protein>
<feature type="coiled-coil region" evidence="1">
    <location>
        <begin position="14"/>
        <end position="41"/>
    </location>
</feature>
<evidence type="ECO:0000256" key="1">
    <source>
        <dbReference type="SAM" id="Coils"/>
    </source>
</evidence>
<name>A0A7M3SA84_9FIRM</name>
<keyword evidence="1" id="KW-0175">Coiled coil</keyword>
<keyword evidence="3" id="KW-1185">Reference proteome</keyword>
<proteinExistence type="predicted"/>
<evidence type="ECO:0000313" key="2">
    <source>
        <dbReference type="EMBL" id="BCK01502.1"/>
    </source>
</evidence>
<sequence length="69" mass="8579">MRALKSGDKYIKMQEEYLKELRNLERIIKRLEEELSIVHRETITVRNQWFEIFEKIQKEFEHKLSISKK</sequence>
<gene>
    <name evidence="2" type="ORF">bsdcttw_45420</name>
</gene>
<evidence type="ECO:0000313" key="3">
    <source>
        <dbReference type="Proteomes" id="UP000515703"/>
    </source>
</evidence>
<accession>A0A7M3SA84</accession>
<organism evidence="2 3">
    <name type="scientific">Anaerocolumna chitinilytica</name>
    <dbReference type="NCBI Taxonomy" id="1727145"/>
    <lineage>
        <taxon>Bacteria</taxon>
        <taxon>Bacillati</taxon>
        <taxon>Bacillota</taxon>
        <taxon>Clostridia</taxon>
        <taxon>Lachnospirales</taxon>
        <taxon>Lachnospiraceae</taxon>
        <taxon>Anaerocolumna</taxon>
    </lineage>
</organism>
<dbReference type="Proteomes" id="UP000515703">
    <property type="component" value="Chromosome"/>
</dbReference>
<dbReference type="KEGG" id="acht:bsdcttw_45420"/>
<reference evidence="2 3" key="2">
    <citation type="submission" date="2020-08" db="EMBL/GenBank/DDBJ databases">
        <authorList>
            <person name="Ueki A."/>
            <person name="Tonouchi A."/>
        </authorList>
    </citation>
    <scope>NUCLEOTIDE SEQUENCE [LARGE SCALE GENOMIC DNA]</scope>
    <source>
        <strain evidence="2 3">CTTW</strain>
    </source>
</reference>